<keyword evidence="5 16" id="KW-0349">Heme</keyword>
<comment type="subcellular location">
    <subcellularLocation>
        <location evidence="1 17">Cell membrane</location>
        <topology evidence="1 17">Multi-pass membrane protein</topology>
    </subcellularLocation>
</comment>
<evidence type="ECO:0000256" key="12">
    <source>
        <dbReference type="ARBA" id="ARBA00023004"/>
    </source>
</evidence>
<evidence type="ECO:0000256" key="7">
    <source>
        <dbReference type="ARBA" id="ARBA00022692"/>
    </source>
</evidence>
<evidence type="ECO:0000256" key="16">
    <source>
        <dbReference type="RuleBase" id="RU000370"/>
    </source>
</evidence>
<name>A0AAN1ZZY6_RHIRH</name>
<evidence type="ECO:0000256" key="4">
    <source>
        <dbReference type="ARBA" id="ARBA00022448"/>
    </source>
</evidence>
<dbReference type="InterPro" id="IPR014241">
    <property type="entry name" value="Cyt_c_oxidase_su1_bac"/>
</dbReference>
<evidence type="ECO:0000256" key="3">
    <source>
        <dbReference type="ARBA" id="ARBA00009578"/>
    </source>
</evidence>
<dbReference type="GO" id="GO:0045277">
    <property type="term" value="C:respiratory chain complex IV"/>
    <property type="evidence" value="ECO:0007669"/>
    <property type="project" value="InterPro"/>
</dbReference>
<dbReference type="AlphaFoldDB" id="A0AAN1ZZY6"/>
<keyword evidence="12 17" id="KW-0408">Iron</keyword>
<keyword evidence="8 17" id="KW-0479">Metal-binding</keyword>
<dbReference type="EC" id="7.1.1.9" evidence="17"/>
<dbReference type="GO" id="GO:0015990">
    <property type="term" value="P:electron transport coupled proton transport"/>
    <property type="evidence" value="ECO:0007669"/>
    <property type="project" value="InterPro"/>
</dbReference>
<dbReference type="SUPFAM" id="SSF81442">
    <property type="entry name" value="Cytochrome c oxidase subunit I-like"/>
    <property type="match status" value="1"/>
</dbReference>
<feature type="transmembrane region" description="Helical" evidence="17">
    <location>
        <begin position="283"/>
        <end position="307"/>
    </location>
</feature>
<proteinExistence type="inferred from homology"/>
<evidence type="ECO:0000313" key="20">
    <source>
        <dbReference type="EMBL" id="CAD0210418.1"/>
    </source>
</evidence>
<dbReference type="NCBIfam" id="TIGR02891">
    <property type="entry name" value="CtaD_CoxA"/>
    <property type="match status" value="1"/>
</dbReference>
<dbReference type="PANTHER" id="PTHR10422">
    <property type="entry name" value="CYTOCHROME C OXIDASE SUBUNIT 1"/>
    <property type="match status" value="1"/>
</dbReference>
<keyword evidence="4 16" id="KW-0813">Transport</keyword>
<protein>
    <recommendedName>
        <fullName evidence="17">Cytochrome c oxidase subunit 1</fullName>
        <ecNumber evidence="17">7.1.1.9</ecNumber>
    </recommendedName>
</protein>
<dbReference type="GO" id="GO:0009060">
    <property type="term" value="P:aerobic respiration"/>
    <property type="evidence" value="ECO:0007669"/>
    <property type="project" value="InterPro"/>
</dbReference>
<comment type="catalytic activity">
    <reaction evidence="15 17">
        <text>4 Fe(II)-[cytochrome c] + O2 + 8 H(+)(in) = 4 Fe(III)-[cytochrome c] + 2 H2O + 4 H(+)(out)</text>
        <dbReference type="Rhea" id="RHEA:11436"/>
        <dbReference type="Rhea" id="RHEA-COMP:10350"/>
        <dbReference type="Rhea" id="RHEA-COMP:14399"/>
        <dbReference type="ChEBI" id="CHEBI:15377"/>
        <dbReference type="ChEBI" id="CHEBI:15378"/>
        <dbReference type="ChEBI" id="CHEBI:15379"/>
        <dbReference type="ChEBI" id="CHEBI:29033"/>
        <dbReference type="ChEBI" id="CHEBI:29034"/>
        <dbReference type="EC" id="7.1.1.9"/>
    </reaction>
</comment>
<feature type="transmembrane region" description="Helical" evidence="17">
    <location>
        <begin position="390"/>
        <end position="411"/>
    </location>
</feature>
<keyword evidence="13 17" id="KW-0186">Copper</keyword>
<feature type="transmembrane region" description="Helical" evidence="17">
    <location>
        <begin position="236"/>
        <end position="263"/>
    </location>
</feature>
<dbReference type="RefSeq" id="WP_065115047.1">
    <property type="nucleotide sequence ID" value="NZ_CAICSX020000001.1"/>
</dbReference>
<evidence type="ECO:0000256" key="5">
    <source>
        <dbReference type="ARBA" id="ARBA00022617"/>
    </source>
</evidence>
<dbReference type="Gene3D" id="1.20.210.10">
    <property type="entry name" value="Cytochrome c oxidase-like, subunit I domain"/>
    <property type="match status" value="1"/>
</dbReference>
<dbReference type="PROSITE" id="PS00077">
    <property type="entry name" value="COX1_CUB"/>
    <property type="match status" value="1"/>
</dbReference>
<dbReference type="InterPro" id="IPR023616">
    <property type="entry name" value="Cyt_c_oxase-like_su1_dom"/>
</dbReference>
<comment type="pathway">
    <text evidence="2 17">Energy metabolism; oxidative phosphorylation.</text>
</comment>
<feature type="transmembrane region" description="Helical" evidence="17">
    <location>
        <begin position="466"/>
        <end position="488"/>
    </location>
</feature>
<feature type="transmembrane region" description="Helical" evidence="17">
    <location>
        <begin position="46"/>
        <end position="67"/>
    </location>
</feature>
<comment type="caution">
    <text evidence="20">The sequence shown here is derived from an EMBL/GenBank/DDBJ whole genome shotgun (WGS) entry which is preliminary data.</text>
</comment>
<dbReference type="Proteomes" id="UP000528185">
    <property type="component" value="Unassembled WGS sequence"/>
</dbReference>
<keyword evidence="11 17" id="KW-1133">Transmembrane helix</keyword>
<sequence>MAGPSAHDDHHSHGHSAHDDHSHDAHHSHKPGFFARWFLSTNHKDIGTLYLIFAIIAGIVGGGLSVVMRMELQEPGIQIFHGLASMVYGFEGDAAIDGGKHMFNVFTTAHALIMIFFMVMPAMIGGFANWMIPIMIGAPDMAFPRLNNISFWLIVPAFILLLLSLFVEGPAGAYGVGGGWTMYPPLSTSGMPGPAVDLAIFSLHVAGASSILGAINFITTILNMRAPGMTLHKMPLFAWSVLVTAFLLLLSLPVLAGGITMLLTDRNFGTAFFSPEGGGDPILYQHLFWFFGHPEVYILILPGFGIISHIVSTFSKKPVFGYLGMAYAMVAIGAVGFIVWAHHMYTVGLSLEAQRYFVFATMVIAVPTGIKIFSWIATMWGGSLTFSTPMVWAIGFIFLFTVGGVTGVQLANAGLDRSLHDTYYVVAHFHYVLSLGAVFAIFAGWYYWFPKITGYMYSEFIGKLHFWVMFVGVNLIFFPQHFLGLAGMPRRYIDYPDAYAGWNMVSSYGSYISAVAVGIFLFGVWEAFAKKRIAGNNPWGEGATTLEWQLSSPPPYHQWEQLPRIR</sequence>
<evidence type="ECO:0000256" key="13">
    <source>
        <dbReference type="ARBA" id="ARBA00023008"/>
    </source>
</evidence>
<dbReference type="FunFam" id="1.20.210.10:FF:000004">
    <property type="entry name" value="Cytochrome c oxidase subunit 1"/>
    <property type="match status" value="1"/>
</dbReference>
<comment type="function">
    <text evidence="17">Cytochrome c oxidase is the component of the respiratory chain that catalyzes the reduction of oxygen to water. Subunits 1-3 form the functional core of the enzyme complex. CO I is the catalytic subunit of the enzyme. Electrons originating in cytochrome c are transferred via the copper A center of subunit 2 and heme A of subunit 1 to the bimetallic center formed by heme A3 and copper B.</text>
</comment>
<keyword evidence="7 16" id="KW-0812">Transmembrane</keyword>
<evidence type="ECO:0000256" key="1">
    <source>
        <dbReference type="ARBA" id="ARBA00004651"/>
    </source>
</evidence>
<keyword evidence="10 16" id="KW-0249">Electron transport</keyword>
<dbReference type="CDD" id="cd01663">
    <property type="entry name" value="Cyt_c_Oxidase_I"/>
    <property type="match status" value="1"/>
</dbReference>
<keyword evidence="9" id="KW-1278">Translocase</keyword>
<feature type="transmembrane region" description="Helical" evidence="17">
    <location>
        <begin position="319"/>
        <end position="341"/>
    </location>
</feature>
<reference evidence="20 21" key="1">
    <citation type="submission" date="2020-06" db="EMBL/GenBank/DDBJ databases">
        <authorList>
            <person name="De Coninck B."/>
            <person name="Ibrahim H."/>
        </authorList>
    </citation>
    <scope>NUCLEOTIDE SEQUENCE [LARGE SCALE GENOMIC DNA]</scope>
    <source>
        <strain evidence="20">Ag_rhizogenes_K599</strain>
    </source>
</reference>
<evidence type="ECO:0000256" key="8">
    <source>
        <dbReference type="ARBA" id="ARBA00022723"/>
    </source>
</evidence>
<dbReference type="GO" id="GO:0046872">
    <property type="term" value="F:metal ion binding"/>
    <property type="evidence" value="ECO:0007669"/>
    <property type="project" value="UniProtKB-KW"/>
</dbReference>
<evidence type="ECO:0000256" key="2">
    <source>
        <dbReference type="ARBA" id="ARBA00004673"/>
    </source>
</evidence>
<evidence type="ECO:0000256" key="15">
    <source>
        <dbReference type="ARBA" id="ARBA00047816"/>
    </source>
</evidence>
<gene>
    <name evidence="20" type="primary">ctaD</name>
    <name evidence="20" type="ORF">AGRHK599_LOCUS433</name>
</gene>
<dbReference type="EMBL" id="CAICSX020000001">
    <property type="protein sequence ID" value="CAD0210418.1"/>
    <property type="molecule type" value="Genomic_DNA"/>
</dbReference>
<organism evidence="20 21">
    <name type="scientific">Rhizobium rhizogenes</name>
    <name type="common">Agrobacterium rhizogenes</name>
    <dbReference type="NCBI Taxonomy" id="359"/>
    <lineage>
        <taxon>Bacteria</taxon>
        <taxon>Pseudomonadati</taxon>
        <taxon>Pseudomonadota</taxon>
        <taxon>Alphaproteobacteria</taxon>
        <taxon>Hyphomicrobiales</taxon>
        <taxon>Rhizobiaceae</taxon>
        <taxon>Rhizobium/Agrobacterium group</taxon>
        <taxon>Rhizobium</taxon>
    </lineage>
</organism>
<dbReference type="PRINTS" id="PR01165">
    <property type="entry name" value="CYCOXIDASEI"/>
</dbReference>
<feature type="region of interest" description="Disordered" evidence="18">
    <location>
        <begin position="1"/>
        <end position="25"/>
    </location>
</feature>
<feature type="transmembrane region" description="Helical" evidence="17">
    <location>
        <begin position="108"/>
        <end position="128"/>
    </location>
</feature>
<feature type="transmembrane region" description="Helical" evidence="17">
    <location>
        <begin position="356"/>
        <end position="378"/>
    </location>
</feature>
<evidence type="ECO:0000256" key="17">
    <source>
        <dbReference type="RuleBase" id="RU363061"/>
    </source>
</evidence>
<evidence type="ECO:0000256" key="14">
    <source>
        <dbReference type="ARBA" id="ARBA00023136"/>
    </source>
</evidence>
<dbReference type="KEGG" id="aro:B0909_09635"/>
<dbReference type="InterPro" id="IPR033944">
    <property type="entry name" value="Cyt_c_oxase_su1_dom"/>
</dbReference>
<feature type="domain" description="Cytochrome oxidase subunit I profile" evidence="19">
    <location>
        <begin position="37"/>
        <end position="566"/>
    </location>
</feature>
<keyword evidence="17" id="KW-1003">Cell membrane</keyword>
<keyword evidence="6 16" id="KW-0679">Respiratory chain</keyword>
<feature type="transmembrane region" description="Helical" evidence="17">
    <location>
        <begin position="423"/>
        <end position="446"/>
    </location>
</feature>
<evidence type="ECO:0000256" key="18">
    <source>
        <dbReference type="SAM" id="MobiDB-lite"/>
    </source>
</evidence>
<dbReference type="GO" id="GO:0020037">
    <property type="term" value="F:heme binding"/>
    <property type="evidence" value="ECO:0007669"/>
    <property type="project" value="InterPro"/>
</dbReference>
<comment type="similarity">
    <text evidence="3 16">Belongs to the heme-copper respiratory oxidase family.</text>
</comment>
<evidence type="ECO:0000256" key="11">
    <source>
        <dbReference type="ARBA" id="ARBA00022989"/>
    </source>
</evidence>
<evidence type="ECO:0000256" key="10">
    <source>
        <dbReference type="ARBA" id="ARBA00022982"/>
    </source>
</evidence>
<feature type="transmembrane region" description="Helical" evidence="17">
    <location>
        <begin position="508"/>
        <end position="528"/>
    </location>
</feature>
<evidence type="ECO:0000256" key="6">
    <source>
        <dbReference type="ARBA" id="ARBA00022660"/>
    </source>
</evidence>
<dbReference type="InterPro" id="IPR036927">
    <property type="entry name" value="Cyt_c_oxase-like_su1_sf"/>
</dbReference>
<dbReference type="PANTHER" id="PTHR10422:SF18">
    <property type="entry name" value="CYTOCHROME C OXIDASE SUBUNIT 1"/>
    <property type="match status" value="1"/>
</dbReference>
<evidence type="ECO:0000259" key="19">
    <source>
        <dbReference type="PROSITE" id="PS50855"/>
    </source>
</evidence>
<dbReference type="GO" id="GO:0004129">
    <property type="term" value="F:cytochrome-c oxidase activity"/>
    <property type="evidence" value="ECO:0007669"/>
    <property type="project" value="UniProtKB-EC"/>
</dbReference>
<dbReference type="GO" id="GO:0022904">
    <property type="term" value="P:respiratory electron transport chain"/>
    <property type="evidence" value="ECO:0007669"/>
    <property type="project" value="TreeGrafter"/>
</dbReference>
<evidence type="ECO:0000256" key="9">
    <source>
        <dbReference type="ARBA" id="ARBA00022967"/>
    </source>
</evidence>
<dbReference type="GO" id="GO:0005886">
    <property type="term" value="C:plasma membrane"/>
    <property type="evidence" value="ECO:0007669"/>
    <property type="project" value="UniProtKB-SubCell"/>
</dbReference>
<evidence type="ECO:0000313" key="21">
    <source>
        <dbReference type="Proteomes" id="UP000528185"/>
    </source>
</evidence>
<dbReference type="InterPro" id="IPR023615">
    <property type="entry name" value="Cyt_c_Oxase_su1_BS"/>
</dbReference>
<dbReference type="InterPro" id="IPR000883">
    <property type="entry name" value="Cyt_C_Oxase_1"/>
</dbReference>
<dbReference type="Pfam" id="PF00115">
    <property type="entry name" value="COX1"/>
    <property type="match status" value="1"/>
</dbReference>
<feature type="transmembrane region" description="Helical" evidence="17">
    <location>
        <begin position="198"/>
        <end position="224"/>
    </location>
</feature>
<feature type="transmembrane region" description="Helical" evidence="17">
    <location>
        <begin position="149"/>
        <end position="167"/>
    </location>
</feature>
<keyword evidence="14 17" id="KW-0472">Membrane</keyword>
<dbReference type="PROSITE" id="PS50855">
    <property type="entry name" value="COX1"/>
    <property type="match status" value="1"/>
</dbReference>
<accession>A0AAN1ZZY6</accession>